<dbReference type="GO" id="GO:0003955">
    <property type="term" value="F:NAD(P)H dehydrogenase (quinone) activity"/>
    <property type="evidence" value="ECO:0007669"/>
    <property type="project" value="TreeGrafter"/>
</dbReference>
<dbReference type="STRING" id="1123014.SAMN02745746_02027"/>
<dbReference type="InterPro" id="IPR017584">
    <property type="entry name" value="Pyridine_nucleo_diS_OxRdtase_N"/>
</dbReference>
<dbReference type="Proteomes" id="UP000192920">
    <property type="component" value="Unassembled WGS sequence"/>
</dbReference>
<dbReference type="PANTHER" id="PTHR42913">
    <property type="entry name" value="APOPTOSIS-INDUCING FACTOR 1"/>
    <property type="match status" value="1"/>
</dbReference>
<reference evidence="6" key="1">
    <citation type="submission" date="2017-04" db="EMBL/GenBank/DDBJ databases">
        <authorList>
            <person name="Afonso C.L."/>
            <person name="Miller P.J."/>
            <person name="Scott M.A."/>
            <person name="Spackman E."/>
            <person name="Goraichik I."/>
            <person name="Dimitrov K.M."/>
            <person name="Suarez D.L."/>
            <person name="Swayne D.E."/>
        </authorList>
    </citation>
    <scope>NUCLEOTIDE SEQUENCE [LARGE SCALE GENOMIC DNA]</scope>
    <source>
        <strain evidence="6">DSM 22618</strain>
    </source>
</reference>
<dbReference type="EMBL" id="FXAG01000014">
    <property type="protein sequence ID" value="SMF32560.1"/>
    <property type="molecule type" value="Genomic_DNA"/>
</dbReference>
<dbReference type="RefSeq" id="WP_085276290.1">
    <property type="nucleotide sequence ID" value="NZ_FXAG01000009.1"/>
</dbReference>
<keyword evidence="9" id="KW-1185">Reference proteome</keyword>
<dbReference type="Gene3D" id="3.50.50.100">
    <property type="match status" value="1"/>
</dbReference>
<evidence type="ECO:0000256" key="4">
    <source>
        <dbReference type="ARBA" id="ARBA00023002"/>
    </source>
</evidence>
<dbReference type="SUPFAM" id="SSF51905">
    <property type="entry name" value="FAD/NAD(P)-binding domain"/>
    <property type="match status" value="2"/>
</dbReference>
<evidence type="ECO:0000256" key="1">
    <source>
        <dbReference type="ARBA" id="ARBA00001974"/>
    </source>
</evidence>
<gene>
    <name evidence="6" type="ORF">SAMN02745746_02027</name>
    <name evidence="7" type="ORF">SAMN02745746_02575</name>
    <name evidence="8" type="ORF">SAMN02745746_03504</name>
</gene>
<evidence type="ECO:0000313" key="9">
    <source>
        <dbReference type="Proteomes" id="UP000192920"/>
    </source>
</evidence>
<sequence>MKRLILVGGGHAHLGVLRALAMRRLRAAEVLLVTPEPQLIYSGMVPGWMAGHYRLDQCGIDLQPLARAAGARLILAPVAGLDAERRCIVLPDGTYLEYDLLSLDVGSETDVSWLHAAQRRLLPVRPLGSFVAAWPQVLEQAVSRAGFRLAVVGGGAAGVELAFAARQGFVRGGIDAQVDLVASGPDLLAGHAPAVVARAERWLVARGIAVHRSRAAGTASGLLLANGEHLAADRIVAATGARAPCWLALSKLALDPDGYVAVDDAHRSRSHAHVFAAGDVCAREDAAVARSGVHAVHAGPVLAYNLRAALEGGAMRAYVPRACSLYLISTGPKHAIASWGSWSTEGAWVWHWKDWIDRRFIRRHRMPHDVTEPYHPLQESPYEHESH</sequence>
<dbReference type="Pfam" id="PF07992">
    <property type="entry name" value="Pyr_redox_2"/>
    <property type="match status" value="1"/>
</dbReference>
<keyword evidence="3" id="KW-0274">FAD</keyword>
<evidence type="ECO:0000313" key="7">
    <source>
        <dbReference type="EMBL" id="SMF32560.1"/>
    </source>
</evidence>
<dbReference type="InterPro" id="IPR023753">
    <property type="entry name" value="FAD/NAD-binding_dom"/>
</dbReference>
<accession>A0A1Y6BXK0</accession>
<evidence type="ECO:0000256" key="3">
    <source>
        <dbReference type="ARBA" id="ARBA00022827"/>
    </source>
</evidence>
<keyword evidence="4" id="KW-0560">Oxidoreductase</keyword>
<evidence type="ECO:0000313" key="6">
    <source>
        <dbReference type="EMBL" id="SMF23185.1"/>
    </source>
</evidence>
<dbReference type="GO" id="GO:0019646">
    <property type="term" value="P:aerobic electron transport chain"/>
    <property type="evidence" value="ECO:0007669"/>
    <property type="project" value="TreeGrafter"/>
</dbReference>
<reference evidence="9" key="2">
    <citation type="submission" date="2017-04" db="EMBL/GenBank/DDBJ databases">
        <authorList>
            <person name="Varghese N."/>
            <person name="Submissions S."/>
        </authorList>
    </citation>
    <scope>NUCLEOTIDE SEQUENCE [LARGE SCALE GENOMIC DNA]</scope>
    <source>
        <strain evidence="9">DSM 22618</strain>
    </source>
</reference>
<keyword evidence="2" id="KW-0285">Flavoprotein</keyword>
<dbReference type="PANTHER" id="PTHR42913:SF9">
    <property type="entry name" value="SLR1591 PROTEIN"/>
    <property type="match status" value="1"/>
</dbReference>
<evidence type="ECO:0000313" key="8">
    <source>
        <dbReference type="EMBL" id="SMF47619.1"/>
    </source>
</evidence>
<evidence type="ECO:0000259" key="5">
    <source>
        <dbReference type="Pfam" id="PF07992"/>
    </source>
</evidence>
<dbReference type="EMBL" id="FXAG01000024">
    <property type="protein sequence ID" value="SMF47619.1"/>
    <property type="molecule type" value="Genomic_DNA"/>
</dbReference>
<dbReference type="NCBIfam" id="TIGR03169">
    <property type="entry name" value="Nterm_to_SelD"/>
    <property type="match status" value="1"/>
</dbReference>
<name>A0A1Y6BXK0_9NEIS</name>
<dbReference type="AlphaFoldDB" id="A0A1Y6BXK0"/>
<dbReference type="InterPro" id="IPR051169">
    <property type="entry name" value="NADH-Q_oxidoreductase"/>
</dbReference>
<protein>
    <submittedName>
        <fullName evidence="6">Pyridine nucleotide-disulfide oxidoreductase family protein</fullName>
    </submittedName>
</protein>
<proteinExistence type="predicted"/>
<evidence type="ECO:0000256" key="2">
    <source>
        <dbReference type="ARBA" id="ARBA00022630"/>
    </source>
</evidence>
<dbReference type="EMBL" id="FXAG01000009">
    <property type="protein sequence ID" value="SMF23185.1"/>
    <property type="molecule type" value="Genomic_DNA"/>
</dbReference>
<dbReference type="InterPro" id="IPR036188">
    <property type="entry name" value="FAD/NAD-bd_sf"/>
</dbReference>
<comment type="cofactor">
    <cofactor evidence="1">
        <name>FAD</name>
        <dbReference type="ChEBI" id="CHEBI:57692"/>
    </cofactor>
</comment>
<dbReference type="PRINTS" id="PR00368">
    <property type="entry name" value="FADPNR"/>
</dbReference>
<feature type="domain" description="FAD/NAD(P)-binding" evidence="5">
    <location>
        <begin position="3"/>
        <end position="286"/>
    </location>
</feature>
<organism evidence="6 9">
    <name type="scientific">Pseudogulbenkiania subflava DSM 22618</name>
    <dbReference type="NCBI Taxonomy" id="1123014"/>
    <lineage>
        <taxon>Bacteria</taxon>
        <taxon>Pseudomonadati</taxon>
        <taxon>Pseudomonadota</taxon>
        <taxon>Betaproteobacteria</taxon>
        <taxon>Neisseriales</taxon>
        <taxon>Chromobacteriaceae</taxon>
        <taxon>Pseudogulbenkiania</taxon>
    </lineage>
</organism>